<protein>
    <submittedName>
        <fullName evidence="3">Uncharacterized protein</fullName>
    </submittedName>
</protein>
<keyword evidence="2" id="KW-0472">Membrane</keyword>
<accession>A0AAD3D4D5</accession>
<keyword evidence="2" id="KW-1133">Transmembrane helix</keyword>
<sequence length="293" mass="33585">MIAKKLNQREKNLLGGRAASLRHACSSRTLGSTTSSKTFYSYDIETNLGVHPNRNEHRHNAHVDQGNRGTNGTIINLLREKMKKRKKSDEGIKIFSEMNRGGAFLRQRSQSSNGTQGSLQEMDLCSVHSSTRNQNRSLHNSTLLDSHEMQKALKEAEEKLRNITRNQTNASISLKENRYHSFATLERGKCPLLYRKGITFLKLFLVYGLLSVTVFFSYMGFFSDYEIEERLNGLRHASVSSRAELDVVREKMAHTEAIVQSLKMDMTEVYEQNENIIDELEDRRLLMTGPYFI</sequence>
<feature type="transmembrane region" description="Helical" evidence="2">
    <location>
        <begin position="203"/>
        <end position="222"/>
    </location>
</feature>
<keyword evidence="4" id="KW-1185">Reference proteome</keyword>
<dbReference type="EMBL" id="BLLK01000058">
    <property type="protein sequence ID" value="GFH57292.1"/>
    <property type="molecule type" value="Genomic_DNA"/>
</dbReference>
<dbReference type="AlphaFoldDB" id="A0AAD3D4D5"/>
<gene>
    <name evidence="3" type="ORF">CTEN210_13768</name>
</gene>
<comment type="caution">
    <text evidence="3">The sequence shown here is derived from an EMBL/GenBank/DDBJ whole genome shotgun (WGS) entry which is preliminary data.</text>
</comment>
<reference evidence="3 4" key="1">
    <citation type="journal article" date="2021" name="Sci. Rep.">
        <title>The genome of the diatom Chaetoceros tenuissimus carries an ancient integrated fragment of an extant virus.</title>
        <authorList>
            <person name="Hongo Y."/>
            <person name="Kimura K."/>
            <person name="Takaki Y."/>
            <person name="Yoshida Y."/>
            <person name="Baba S."/>
            <person name="Kobayashi G."/>
            <person name="Nagasaki K."/>
            <person name="Hano T."/>
            <person name="Tomaru Y."/>
        </authorList>
    </citation>
    <scope>NUCLEOTIDE SEQUENCE [LARGE SCALE GENOMIC DNA]</scope>
    <source>
        <strain evidence="3 4">NIES-3715</strain>
    </source>
</reference>
<name>A0AAD3D4D5_9STRA</name>
<organism evidence="3 4">
    <name type="scientific">Chaetoceros tenuissimus</name>
    <dbReference type="NCBI Taxonomy" id="426638"/>
    <lineage>
        <taxon>Eukaryota</taxon>
        <taxon>Sar</taxon>
        <taxon>Stramenopiles</taxon>
        <taxon>Ochrophyta</taxon>
        <taxon>Bacillariophyta</taxon>
        <taxon>Coscinodiscophyceae</taxon>
        <taxon>Chaetocerotophycidae</taxon>
        <taxon>Chaetocerotales</taxon>
        <taxon>Chaetocerotaceae</taxon>
        <taxon>Chaetoceros</taxon>
    </lineage>
</organism>
<keyword evidence="2" id="KW-0812">Transmembrane</keyword>
<dbReference type="Proteomes" id="UP001054902">
    <property type="component" value="Unassembled WGS sequence"/>
</dbReference>
<evidence type="ECO:0000313" key="3">
    <source>
        <dbReference type="EMBL" id="GFH57292.1"/>
    </source>
</evidence>
<evidence type="ECO:0000256" key="1">
    <source>
        <dbReference type="SAM" id="Coils"/>
    </source>
</evidence>
<keyword evidence="1" id="KW-0175">Coiled coil</keyword>
<evidence type="ECO:0000256" key="2">
    <source>
        <dbReference type="SAM" id="Phobius"/>
    </source>
</evidence>
<evidence type="ECO:0000313" key="4">
    <source>
        <dbReference type="Proteomes" id="UP001054902"/>
    </source>
</evidence>
<feature type="coiled-coil region" evidence="1">
    <location>
        <begin position="146"/>
        <end position="173"/>
    </location>
</feature>
<proteinExistence type="predicted"/>